<keyword evidence="3" id="KW-1185">Reference proteome</keyword>
<name>A0A7W4ZAW0_9GAMM</name>
<evidence type="ECO:0000313" key="3">
    <source>
        <dbReference type="Proteomes" id="UP000535937"/>
    </source>
</evidence>
<dbReference type="InterPro" id="IPR024534">
    <property type="entry name" value="JetD_C"/>
</dbReference>
<comment type="caution">
    <text evidence="2">The sequence shown here is derived from an EMBL/GenBank/DDBJ whole genome shotgun (WGS) entry which is preliminary data.</text>
</comment>
<dbReference type="Proteomes" id="UP000535937">
    <property type="component" value="Unassembled WGS sequence"/>
</dbReference>
<dbReference type="EMBL" id="JACHWZ010000026">
    <property type="protein sequence ID" value="MBB3063207.1"/>
    <property type="molecule type" value="Genomic_DNA"/>
</dbReference>
<proteinExistence type="predicted"/>
<sequence>MTRQIPELAAANPVIMGLLEYVLDRRDEQILTGEEKPIGMTLDPRKAPRALRAALAPFTDPVYDDGELWDELVWLSRDYRCFSIKPPGRRPAGGAAWEGARLYFEDSRESMIREWLDRSRPVRLDPEWQAALTKFAGRFEVPDAFPPGGLELDPGFEDFEQMLACWADLGEELNRAEGRPAEGPPAEGRPAERLSWRQLSARCFLGDSKYLDGDGRQALVRALFPSHCDRVHERPLLMHLYLPAQTERVLLIENQDSFLMLADCGPEHTALVYIEGYRGGAARVRTPGVARFSTLNNAQQTVRRDFLQWWQGQGAVELPVYFWGDLDYEGMQIAAALKRSFANLVCWRPGYEPLLERLLAGDGHLPQQTRKTGQRPIESTGCEYADGKLIPALRQSGCCVDQEAVTPEQLLAAVSSDNE</sequence>
<organism evidence="2 3">
    <name type="scientific">Microbulbifer rhizosphaerae</name>
    <dbReference type="NCBI Taxonomy" id="1562603"/>
    <lineage>
        <taxon>Bacteria</taxon>
        <taxon>Pseudomonadati</taxon>
        <taxon>Pseudomonadota</taxon>
        <taxon>Gammaproteobacteria</taxon>
        <taxon>Cellvibrionales</taxon>
        <taxon>Microbulbiferaceae</taxon>
        <taxon>Microbulbifer</taxon>
    </lineage>
</organism>
<dbReference type="Pfam" id="PF09983">
    <property type="entry name" value="JetD_C"/>
    <property type="match status" value="1"/>
</dbReference>
<evidence type="ECO:0000259" key="1">
    <source>
        <dbReference type="Pfam" id="PF09983"/>
    </source>
</evidence>
<feature type="domain" description="Wadjet protein JetD C-terminal" evidence="1">
    <location>
        <begin position="243"/>
        <end position="343"/>
    </location>
</feature>
<dbReference type="RefSeq" id="WP_183463176.1">
    <property type="nucleotide sequence ID" value="NZ_JACHWZ010000026.1"/>
</dbReference>
<evidence type="ECO:0000313" key="2">
    <source>
        <dbReference type="EMBL" id="MBB3063207.1"/>
    </source>
</evidence>
<gene>
    <name evidence="2" type="ORF">FHS09_004060</name>
</gene>
<protein>
    <recommendedName>
        <fullName evidence="1">Wadjet protein JetD C-terminal domain-containing protein</fullName>
    </recommendedName>
</protein>
<reference evidence="2 3" key="1">
    <citation type="submission" date="2020-08" db="EMBL/GenBank/DDBJ databases">
        <title>Genomic Encyclopedia of Type Strains, Phase III (KMG-III): the genomes of soil and plant-associated and newly described type strains.</title>
        <authorList>
            <person name="Whitman W."/>
        </authorList>
    </citation>
    <scope>NUCLEOTIDE SEQUENCE [LARGE SCALE GENOMIC DNA]</scope>
    <source>
        <strain evidence="2 3">CECT 8799</strain>
    </source>
</reference>
<dbReference type="AlphaFoldDB" id="A0A7W4ZAW0"/>
<accession>A0A7W4ZAW0</accession>